<reference evidence="1" key="1">
    <citation type="journal article" date="2021" name="J. Hered.">
        <title>Genome Assembly of Salicaceae Populus deltoides (Eastern Cottonwood) I-69 Based on Nanopore Sequencing and Hi-C Technologies.</title>
        <authorList>
            <person name="Bai S."/>
            <person name="Wu H."/>
            <person name="Zhang J."/>
            <person name="Pan Z."/>
            <person name="Zhao W."/>
            <person name="Li Z."/>
            <person name="Tong C."/>
        </authorList>
    </citation>
    <scope>NUCLEOTIDE SEQUENCE</scope>
    <source>
        <tissue evidence="1">Leaf</tissue>
    </source>
</reference>
<protein>
    <submittedName>
        <fullName evidence="1">Uncharacterized protein</fullName>
    </submittedName>
</protein>
<evidence type="ECO:0000313" key="2">
    <source>
        <dbReference type="Proteomes" id="UP000807159"/>
    </source>
</evidence>
<dbReference type="EMBL" id="JACEGQ020000013">
    <property type="protein sequence ID" value="KAH8491663.1"/>
    <property type="molecule type" value="Genomic_DNA"/>
</dbReference>
<organism evidence="1 2">
    <name type="scientific">Populus deltoides</name>
    <name type="common">Eastern poplar</name>
    <name type="synonym">Eastern cottonwood</name>
    <dbReference type="NCBI Taxonomy" id="3696"/>
    <lineage>
        <taxon>Eukaryota</taxon>
        <taxon>Viridiplantae</taxon>
        <taxon>Streptophyta</taxon>
        <taxon>Embryophyta</taxon>
        <taxon>Tracheophyta</taxon>
        <taxon>Spermatophyta</taxon>
        <taxon>Magnoliopsida</taxon>
        <taxon>eudicotyledons</taxon>
        <taxon>Gunneridae</taxon>
        <taxon>Pentapetalae</taxon>
        <taxon>rosids</taxon>
        <taxon>fabids</taxon>
        <taxon>Malpighiales</taxon>
        <taxon>Salicaceae</taxon>
        <taxon>Saliceae</taxon>
        <taxon>Populus</taxon>
    </lineage>
</organism>
<accession>A0A8T2XH13</accession>
<comment type="caution">
    <text evidence="1">The sequence shown here is derived from an EMBL/GenBank/DDBJ whole genome shotgun (WGS) entry which is preliminary data.</text>
</comment>
<feature type="non-terminal residue" evidence="1">
    <location>
        <position position="99"/>
    </location>
</feature>
<dbReference type="AlphaFoldDB" id="A0A8T2XH13"/>
<keyword evidence="2" id="KW-1185">Reference proteome</keyword>
<gene>
    <name evidence="1" type="ORF">H0E87_023690</name>
</gene>
<proteinExistence type="predicted"/>
<dbReference type="Proteomes" id="UP000807159">
    <property type="component" value="Chromosome 13"/>
</dbReference>
<name>A0A8T2XH13_POPDE</name>
<evidence type="ECO:0000313" key="1">
    <source>
        <dbReference type="EMBL" id="KAH8491663.1"/>
    </source>
</evidence>
<sequence length="99" mass="10379">MAHLPYHYASSSSAGATAAGIDLGAAFFLEKRATVLNVAGFDVVGGADLVAPRKLRGFRSISDTPREAAALDAAREAIVYVSKLSVIEVLRCCCCGFDK</sequence>